<dbReference type="Pfam" id="PF03104">
    <property type="entry name" value="DNA_pol_B_exo1"/>
    <property type="match status" value="1"/>
</dbReference>
<dbReference type="InterPro" id="IPR042087">
    <property type="entry name" value="DNA_pol_B_thumb"/>
</dbReference>
<dbReference type="InterPro" id="IPR006134">
    <property type="entry name" value="DNA-dir_DNA_pol_B_multi_dom"/>
</dbReference>
<dbReference type="InterPro" id="IPR023211">
    <property type="entry name" value="DNA_pol_palm_dom_sf"/>
</dbReference>
<keyword evidence="7" id="KW-0235">DNA replication</keyword>
<dbReference type="Proteomes" id="UP000013776">
    <property type="component" value="Unassembled WGS sequence"/>
</dbReference>
<comment type="similarity">
    <text evidence="1 7">Belongs to the DNA polymerase type-B family.</text>
</comment>
<evidence type="ECO:0000313" key="11">
    <source>
        <dbReference type="Proteomes" id="UP000013776"/>
    </source>
</evidence>
<feature type="domain" description="DNA-directed DNA polymerase family B multifunctional" evidence="8">
    <location>
        <begin position="536"/>
        <end position="978"/>
    </location>
</feature>
<evidence type="ECO:0000256" key="3">
    <source>
        <dbReference type="ARBA" id="ARBA00022695"/>
    </source>
</evidence>
<evidence type="ECO:0000256" key="6">
    <source>
        <dbReference type="ARBA" id="ARBA00049244"/>
    </source>
</evidence>
<name>R4X8B7_TAPDE</name>
<dbReference type="Gene3D" id="3.90.1600.10">
    <property type="entry name" value="Palm domain of DNA polymerase"/>
    <property type="match status" value="1"/>
</dbReference>
<evidence type="ECO:0000259" key="9">
    <source>
        <dbReference type="Pfam" id="PF03104"/>
    </source>
</evidence>
<accession>R4X8B7</accession>
<dbReference type="SMART" id="SM00486">
    <property type="entry name" value="POLBc"/>
    <property type="match status" value="1"/>
</dbReference>
<dbReference type="GO" id="GO:0006287">
    <property type="term" value="P:base-excision repair, gap-filling"/>
    <property type="evidence" value="ECO:0007669"/>
    <property type="project" value="TreeGrafter"/>
</dbReference>
<dbReference type="STRING" id="1097556.R4X8B7"/>
<keyword evidence="5 7" id="KW-0238">DNA-binding</keyword>
<dbReference type="EC" id="2.7.7.7" evidence="7"/>
<dbReference type="GO" id="GO:0043625">
    <property type="term" value="C:delta DNA polymerase complex"/>
    <property type="evidence" value="ECO:0007669"/>
    <property type="project" value="TreeGrafter"/>
</dbReference>
<dbReference type="GO" id="GO:0006297">
    <property type="term" value="P:nucleotide-excision repair, DNA gap filling"/>
    <property type="evidence" value="ECO:0007669"/>
    <property type="project" value="TreeGrafter"/>
</dbReference>
<dbReference type="InterPro" id="IPR006172">
    <property type="entry name" value="DNA-dir_DNA_pol_B"/>
</dbReference>
<dbReference type="GO" id="GO:0045004">
    <property type="term" value="P:DNA replication proofreading"/>
    <property type="evidence" value="ECO:0007669"/>
    <property type="project" value="TreeGrafter"/>
</dbReference>
<evidence type="ECO:0000256" key="5">
    <source>
        <dbReference type="ARBA" id="ARBA00023125"/>
    </source>
</evidence>
<evidence type="ECO:0000256" key="1">
    <source>
        <dbReference type="ARBA" id="ARBA00005755"/>
    </source>
</evidence>
<dbReference type="GO" id="GO:0008296">
    <property type="term" value="F:3'-5'-DNA exonuclease activity"/>
    <property type="evidence" value="ECO:0007669"/>
    <property type="project" value="TreeGrafter"/>
</dbReference>
<dbReference type="Gene3D" id="1.10.132.60">
    <property type="entry name" value="DNA polymerase family B, C-terminal domain"/>
    <property type="match status" value="1"/>
</dbReference>
<dbReference type="InterPro" id="IPR036397">
    <property type="entry name" value="RNaseH_sf"/>
</dbReference>
<dbReference type="Gene3D" id="3.30.420.10">
    <property type="entry name" value="Ribonuclease H-like superfamily/Ribonuclease H"/>
    <property type="match status" value="1"/>
</dbReference>
<dbReference type="EMBL" id="CAHR02000058">
    <property type="protein sequence ID" value="CCG81793.1"/>
    <property type="molecule type" value="Genomic_DNA"/>
</dbReference>
<dbReference type="InterPro" id="IPR043502">
    <property type="entry name" value="DNA/RNA_pol_sf"/>
</dbReference>
<dbReference type="InterPro" id="IPR050240">
    <property type="entry name" value="DNA_pol_type-B"/>
</dbReference>
<dbReference type="InterPro" id="IPR017964">
    <property type="entry name" value="DNA-dir_DNA_pol_B_CS"/>
</dbReference>
<dbReference type="PANTHER" id="PTHR10322">
    <property type="entry name" value="DNA POLYMERASE CATALYTIC SUBUNIT"/>
    <property type="match status" value="1"/>
</dbReference>
<dbReference type="Gene3D" id="3.30.342.10">
    <property type="entry name" value="DNA Polymerase, chain B, domain 1"/>
    <property type="match status" value="1"/>
</dbReference>
<comment type="catalytic activity">
    <reaction evidence="6 7">
        <text>DNA(n) + a 2'-deoxyribonucleoside 5'-triphosphate = DNA(n+1) + diphosphate</text>
        <dbReference type="Rhea" id="RHEA:22508"/>
        <dbReference type="Rhea" id="RHEA-COMP:17339"/>
        <dbReference type="Rhea" id="RHEA-COMP:17340"/>
        <dbReference type="ChEBI" id="CHEBI:33019"/>
        <dbReference type="ChEBI" id="CHEBI:61560"/>
        <dbReference type="ChEBI" id="CHEBI:173112"/>
        <dbReference type="EC" id="2.7.7.7"/>
    </reaction>
</comment>
<dbReference type="InterPro" id="IPR012337">
    <property type="entry name" value="RNaseH-like_sf"/>
</dbReference>
<keyword evidence="4 7" id="KW-0239">DNA-directed DNA polymerase</keyword>
<dbReference type="PANTHER" id="PTHR10322:SF35">
    <property type="entry name" value="DNA-DIRECTED DNA POLYMERASE"/>
    <property type="match status" value="1"/>
</dbReference>
<evidence type="ECO:0000256" key="7">
    <source>
        <dbReference type="RuleBase" id="RU000442"/>
    </source>
</evidence>
<gene>
    <name evidence="10" type="ORF">TAPDE_001647</name>
</gene>
<evidence type="ECO:0000259" key="8">
    <source>
        <dbReference type="Pfam" id="PF00136"/>
    </source>
</evidence>
<dbReference type="GO" id="GO:0000166">
    <property type="term" value="F:nucleotide binding"/>
    <property type="evidence" value="ECO:0007669"/>
    <property type="project" value="InterPro"/>
</dbReference>
<dbReference type="PROSITE" id="PS00116">
    <property type="entry name" value="DNA_POLYMERASE_B"/>
    <property type="match status" value="1"/>
</dbReference>
<keyword evidence="2 7" id="KW-0808">Transferase</keyword>
<evidence type="ECO:0000256" key="2">
    <source>
        <dbReference type="ARBA" id="ARBA00022679"/>
    </source>
</evidence>
<dbReference type="Gene3D" id="1.10.287.690">
    <property type="entry name" value="Helix hairpin bin"/>
    <property type="match status" value="1"/>
</dbReference>
<evidence type="ECO:0000313" key="10">
    <source>
        <dbReference type="EMBL" id="CCG81793.1"/>
    </source>
</evidence>
<proteinExistence type="inferred from homology"/>
<dbReference type="InterPro" id="IPR006133">
    <property type="entry name" value="DNA-dir_DNA_pol_B_exonuc"/>
</dbReference>
<dbReference type="SUPFAM" id="SSF53098">
    <property type="entry name" value="Ribonuclease H-like"/>
    <property type="match status" value="1"/>
</dbReference>
<dbReference type="AlphaFoldDB" id="R4X8B7"/>
<protein>
    <recommendedName>
        <fullName evidence="7">DNA polymerase</fullName>
        <ecNumber evidence="7">2.7.7.7</ecNumber>
    </recommendedName>
</protein>
<dbReference type="VEuPathDB" id="FungiDB:TAPDE_001647"/>
<keyword evidence="11" id="KW-1185">Reference proteome</keyword>
<feature type="domain" description="DNA-directed DNA polymerase family B exonuclease" evidence="9">
    <location>
        <begin position="296"/>
        <end position="467"/>
    </location>
</feature>
<sequence length="1116" mass="124946">MGPTAKRKRDDSLLTSIDTAIYSRPNRSFRSTDEDLVFQLLECEDASKDKHDDDTSLIRLHGVTQEGASIIVLVRGFKQYLYFPVTPAFTEADYAAFEEGIHANTKSPVAFDHFEIVKRDPLEYFRDKPQDYQRYVKIYVKKPTDIVQIGNILSKSDELPKLLNMYTSGKLYSSQVYETGLSFDMRFMADLGIVGCGWLRLDQGKYQELKTAGPPYERVSGVFECQYEAIVGLSPNSTEANDEKTRNWSKLPDLRCLIVSCVLLDGKPAKKSVSLPNSPKKPKTSKIVAAPRTKAVVPTEDNPDPFITHISMILTTSPLAPSSDDQIILLTHGGANDSNASKVIKNLEVFSFVDEKAMLHAFRSIFLSYDPDVVSGYDITSEAIPSILYRALDLGLSKDFINLARCSHVSLKTKRRQIYSGAWLKKERKMNATSNREHTELGCIGRLVLDLRTVIEREERLRTYTINESSAVIGGRTLEYLSDPVLYGLWNGDSTDDRARLGDYCLHECSAALNIMRKHASLITYIELSRVTGLNFEDVVSRGQMRRFWGQLFRFCGARGVIVPAQSRGGGQMTQSALNYMPEVGYDTENPVVVLDFKSLYPSILIARNLCFSTEVRPGDDFEGSSWTGFGGCKFVGSDVKEGIVPQILKHFLSERSKVKTLMKNATDPGMRIVLDGRQKAIKVCANAVYGFFGASESRLQNMAIADATITEGANLLEAAKQEIEKRYNTTNSTKDIRVVYGDTDSVFVKCFGGKSVAEAIEMGKQMSAEVSKVWPDPISLDFEKVLFPSLLQNRKRYAGLLWTNPEKPDEIDVKGIEVNRRDAVPLIGHVIGDIFKILFPHKNNDATGSGTIPSEERQGIIEQVKDSVRTDVGRILSGELNVGSYIMTKGLWLGTNASDYNAKQTHISVIDKMRTRDSRRMFKDGERISYIFTQSTPNSKGYEKAEDPVYAINKGLLLDYQYYLEHTVHNPVQRILELFMSNKEVEALFKVTKSAKVAVSKASGVMGAFLSAGKKAASRCEVCGDQCTRGKLCAKHKDQASELAGVKKQKLLDRRQAKKDTDETCYTCQQSRREILCVNMDCEVYFNRTKVNEEVQATEDDLSNFVASEAIKLDW</sequence>
<evidence type="ECO:0000256" key="4">
    <source>
        <dbReference type="ARBA" id="ARBA00022932"/>
    </source>
</evidence>
<dbReference type="Pfam" id="PF00136">
    <property type="entry name" value="DNA_pol_B"/>
    <property type="match status" value="1"/>
</dbReference>
<dbReference type="eggNOG" id="KOG0969">
    <property type="taxonomic scope" value="Eukaryota"/>
</dbReference>
<dbReference type="GO" id="GO:0003887">
    <property type="term" value="F:DNA-directed DNA polymerase activity"/>
    <property type="evidence" value="ECO:0007669"/>
    <property type="project" value="UniProtKB-KW"/>
</dbReference>
<comment type="caution">
    <text evidence="10">The sequence shown here is derived from an EMBL/GenBank/DDBJ whole genome shotgun (WGS) entry which is preliminary data.</text>
</comment>
<dbReference type="GO" id="GO:0003677">
    <property type="term" value="F:DNA binding"/>
    <property type="evidence" value="ECO:0007669"/>
    <property type="project" value="UniProtKB-KW"/>
</dbReference>
<dbReference type="PRINTS" id="PR00106">
    <property type="entry name" value="DNAPOLB"/>
</dbReference>
<organism evidence="10 11">
    <name type="scientific">Taphrina deformans (strain PYCC 5710 / ATCC 11124 / CBS 356.35 / IMI 108563 / JCM 9778 / NBRC 8474)</name>
    <name type="common">Peach leaf curl fungus</name>
    <name type="synonym">Lalaria deformans</name>
    <dbReference type="NCBI Taxonomy" id="1097556"/>
    <lineage>
        <taxon>Eukaryota</taxon>
        <taxon>Fungi</taxon>
        <taxon>Dikarya</taxon>
        <taxon>Ascomycota</taxon>
        <taxon>Taphrinomycotina</taxon>
        <taxon>Taphrinomycetes</taxon>
        <taxon>Taphrinales</taxon>
        <taxon>Taphrinaceae</taxon>
        <taxon>Taphrina</taxon>
    </lineage>
</organism>
<keyword evidence="3 7" id="KW-0548">Nucleotidyltransferase</keyword>
<dbReference type="OrthoDB" id="2414538at2759"/>
<reference evidence="10 11" key="1">
    <citation type="journal article" date="2013" name="MBio">
        <title>Genome sequencing of the plant pathogen Taphrina deformans, the causal agent of peach leaf curl.</title>
        <authorList>
            <person name="Cisse O.H."/>
            <person name="Almeida J.M.G.C.F."/>
            <person name="Fonseca A."/>
            <person name="Kumar A.A."/>
            <person name="Salojaervi J."/>
            <person name="Overmyer K."/>
            <person name="Hauser P.M."/>
            <person name="Pagni M."/>
        </authorList>
    </citation>
    <scope>NUCLEOTIDE SEQUENCE [LARGE SCALE GENOMIC DNA]</scope>
    <source>
        <strain evidence="11">PYCC 5710 / ATCC 11124 / CBS 356.35 / IMI 108563 / JCM 9778 / NBRC 8474</strain>
    </source>
</reference>
<dbReference type="SUPFAM" id="SSF56672">
    <property type="entry name" value="DNA/RNA polymerases"/>
    <property type="match status" value="1"/>
</dbReference>